<accession>A0A0K2SZS1</accession>
<dbReference type="EMBL" id="HACA01001486">
    <property type="protein sequence ID" value="CDW18847.1"/>
    <property type="molecule type" value="Transcribed_RNA"/>
</dbReference>
<protein>
    <submittedName>
        <fullName evidence="1">Uncharacterized protein</fullName>
    </submittedName>
</protein>
<sequence>MKTSIVASKTNTENKFILNRVSEKKGSFFFSFQKEFSLITIDFTPIKLTVYDFTHPWNKMAFVVHLEISRRWESGLDETFF</sequence>
<dbReference type="AlphaFoldDB" id="A0A0K2SZS1"/>
<name>A0A0K2SZS1_LEPSM</name>
<reference evidence="1" key="1">
    <citation type="submission" date="2014-05" db="EMBL/GenBank/DDBJ databases">
        <authorList>
            <person name="Chronopoulou M."/>
        </authorList>
    </citation>
    <scope>NUCLEOTIDE SEQUENCE</scope>
    <source>
        <tissue evidence="1">Whole organism</tissue>
    </source>
</reference>
<evidence type="ECO:0000313" key="1">
    <source>
        <dbReference type="EMBL" id="CDW18847.1"/>
    </source>
</evidence>
<organism evidence="1">
    <name type="scientific">Lepeophtheirus salmonis</name>
    <name type="common">Salmon louse</name>
    <name type="synonym">Caligus salmonis</name>
    <dbReference type="NCBI Taxonomy" id="72036"/>
    <lineage>
        <taxon>Eukaryota</taxon>
        <taxon>Metazoa</taxon>
        <taxon>Ecdysozoa</taxon>
        <taxon>Arthropoda</taxon>
        <taxon>Crustacea</taxon>
        <taxon>Multicrustacea</taxon>
        <taxon>Hexanauplia</taxon>
        <taxon>Copepoda</taxon>
        <taxon>Siphonostomatoida</taxon>
        <taxon>Caligidae</taxon>
        <taxon>Lepeophtheirus</taxon>
    </lineage>
</organism>
<proteinExistence type="predicted"/>